<feature type="region of interest" description="Disordered" evidence="1">
    <location>
        <begin position="533"/>
        <end position="566"/>
    </location>
</feature>
<protein>
    <submittedName>
        <fullName evidence="3">Uncharacterized protein</fullName>
    </submittedName>
</protein>
<dbReference type="EMBL" id="JABEXW010000177">
    <property type="protein sequence ID" value="KAF4968992.1"/>
    <property type="molecule type" value="Genomic_DNA"/>
</dbReference>
<dbReference type="AlphaFoldDB" id="A0A8H4U3I3"/>
<evidence type="ECO:0000256" key="2">
    <source>
        <dbReference type="SAM" id="Phobius"/>
    </source>
</evidence>
<evidence type="ECO:0000256" key="1">
    <source>
        <dbReference type="SAM" id="MobiDB-lite"/>
    </source>
</evidence>
<keyword evidence="2" id="KW-1133">Transmembrane helix</keyword>
<sequence>MSDSKSSASETVSEEADIPDIAAKIDRYRKSMEAKLDGWRIHPWKEHNRDWEPRLQIFHLDQGAGNYTTPNLDRRNNPQHLWQDLEEALGEEVPSKPYQRLILLEGMDPRVAEALSIKLNIPPEFWLTHYRGDGELRPLNPSGGEYTSSTYWKVRASMRLPIVWNKDISTAKRFSPFIGSCYRGSVFSTPGEKFLDSYTHVSFWGKYTANGWIALVLMDVSVGFLVPWDKPDSETPGFFLLQAADRDFIPYFPKNLYAIVGPQSSESSGISPYAVSLWDMVIQAYEKEAIITTDDPFSATTIIRNFIFLKCESSIDQVYGVRNTILVSRGEDRWNPLSIPFQDRNHALGRNEEIAAEYQELRVWRRRLQHMHFLFRHISQAFRCNDNEYLHAQTDKTLRVLSVQESRRWTNLLEHIRFIDGLISENMAMYAQRAAMEEAFTSRSQPYDTRRQSEAANERAAAAAANRMARSSAQLVKIATVAVLCAVAASVFSMNGGFAAGERFFFVYGCVALPLTVVLLCWAIQKDSTEWRRERGTNEQGIRASEEPGYQQRTGTEYETDEDYNVSGDDYNASGDDYSISDNESVDRAIDCGAAIWDSRSVLYEGTTLEEKRCHSWELFSDDHRGKE</sequence>
<keyword evidence="2" id="KW-0812">Transmembrane</keyword>
<organism evidence="3 4">
    <name type="scientific">Fusarium sarcochroum</name>
    <dbReference type="NCBI Taxonomy" id="1208366"/>
    <lineage>
        <taxon>Eukaryota</taxon>
        <taxon>Fungi</taxon>
        <taxon>Dikarya</taxon>
        <taxon>Ascomycota</taxon>
        <taxon>Pezizomycotina</taxon>
        <taxon>Sordariomycetes</taxon>
        <taxon>Hypocreomycetidae</taxon>
        <taxon>Hypocreales</taxon>
        <taxon>Nectriaceae</taxon>
        <taxon>Fusarium</taxon>
        <taxon>Fusarium lateritium species complex</taxon>
    </lineage>
</organism>
<feature type="transmembrane region" description="Helical" evidence="2">
    <location>
        <begin position="505"/>
        <end position="524"/>
    </location>
</feature>
<evidence type="ECO:0000313" key="4">
    <source>
        <dbReference type="Proteomes" id="UP000622797"/>
    </source>
</evidence>
<dbReference type="OrthoDB" id="5428055at2759"/>
<accession>A0A8H4U3I3</accession>
<dbReference type="Proteomes" id="UP000622797">
    <property type="component" value="Unassembled WGS sequence"/>
</dbReference>
<proteinExistence type="predicted"/>
<feature type="transmembrane region" description="Helical" evidence="2">
    <location>
        <begin position="475"/>
        <end position="493"/>
    </location>
</feature>
<evidence type="ECO:0000313" key="3">
    <source>
        <dbReference type="EMBL" id="KAF4968992.1"/>
    </source>
</evidence>
<gene>
    <name evidence="3" type="ORF">FSARC_3646</name>
</gene>
<name>A0A8H4U3I3_9HYPO</name>
<keyword evidence="2" id="KW-0472">Membrane</keyword>
<comment type="caution">
    <text evidence="3">The sequence shown here is derived from an EMBL/GenBank/DDBJ whole genome shotgun (WGS) entry which is preliminary data.</text>
</comment>
<reference evidence="3" key="1">
    <citation type="journal article" date="2020" name="BMC Genomics">
        <title>Correction to: Identification and distribution of gene clusters required for synthesis of sphingolipid metabolism inhibitors in diverse species of the filamentous fungus Fusarium.</title>
        <authorList>
            <person name="Kim H.S."/>
            <person name="Lohmar J.M."/>
            <person name="Busman M."/>
            <person name="Brown D.W."/>
            <person name="Naumann T.A."/>
            <person name="Divon H.H."/>
            <person name="Lysoe E."/>
            <person name="Uhlig S."/>
            <person name="Proctor R.H."/>
        </authorList>
    </citation>
    <scope>NUCLEOTIDE SEQUENCE</scope>
    <source>
        <strain evidence="3">NRRL 20472</strain>
    </source>
</reference>
<reference evidence="3" key="2">
    <citation type="submission" date="2020-05" db="EMBL/GenBank/DDBJ databases">
        <authorList>
            <person name="Kim H.-S."/>
            <person name="Proctor R.H."/>
            <person name="Brown D.W."/>
        </authorList>
    </citation>
    <scope>NUCLEOTIDE SEQUENCE</scope>
    <source>
        <strain evidence="3">NRRL 20472</strain>
    </source>
</reference>
<keyword evidence="4" id="KW-1185">Reference proteome</keyword>